<dbReference type="OrthoDB" id="120091at2"/>
<dbReference type="PIRSF" id="PIRSF021441">
    <property type="entry name" value="DUF1453"/>
    <property type="match status" value="1"/>
</dbReference>
<protein>
    <submittedName>
        <fullName evidence="3">Cytochrome c biogenesis protein CcdC</fullName>
    </submittedName>
</protein>
<dbReference type="EMBL" id="JAMDMJ010000025">
    <property type="protein sequence ID" value="MCY9597912.1"/>
    <property type="molecule type" value="Genomic_DNA"/>
</dbReference>
<feature type="transmembrane region" description="Helical" evidence="1">
    <location>
        <begin position="61"/>
        <end position="79"/>
    </location>
</feature>
<dbReference type="GeneID" id="95377567"/>
<evidence type="ECO:0000313" key="3">
    <source>
        <dbReference type="EMBL" id="QAV20290.1"/>
    </source>
</evidence>
<feature type="transmembrane region" description="Helical" evidence="1">
    <location>
        <begin position="99"/>
        <end position="117"/>
    </location>
</feature>
<dbReference type="InterPro" id="IPR031306">
    <property type="entry name" value="CcdC"/>
</dbReference>
<proteinExistence type="predicted"/>
<dbReference type="EMBL" id="CP026520">
    <property type="protein sequence ID" value="QAV20290.1"/>
    <property type="molecule type" value="Genomic_DNA"/>
</dbReference>
<keyword evidence="1" id="KW-0472">Membrane</keyword>
<dbReference type="Proteomes" id="UP000288943">
    <property type="component" value="Chromosome"/>
</dbReference>
<reference evidence="2 5" key="2">
    <citation type="submission" date="2022-05" db="EMBL/GenBank/DDBJ databases">
        <title>Genome Sequencing of Bee-Associated Microbes.</title>
        <authorList>
            <person name="Dunlap C."/>
        </authorList>
    </citation>
    <scope>NUCLEOTIDE SEQUENCE [LARGE SCALE GENOMIC DNA]</scope>
    <source>
        <strain evidence="2 5">NRRL B-23120</strain>
    </source>
</reference>
<evidence type="ECO:0000313" key="2">
    <source>
        <dbReference type="EMBL" id="MCY9597912.1"/>
    </source>
</evidence>
<keyword evidence="1" id="KW-1133">Transmembrane helix</keyword>
<dbReference type="Pfam" id="PF07301">
    <property type="entry name" value="DUF1453"/>
    <property type="match status" value="1"/>
</dbReference>
<dbReference type="PANTHER" id="PTHR39164:SF1">
    <property type="entry name" value="PROTEIN CCDC"/>
    <property type="match status" value="1"/>
</dbReference>
<dbReference type="Proteomes" id="UP001527202">
    <property type="component" value="Unassembled WGS sequence"/>
</dbReference>
<reference evidence="3 4" key="1">
    <citation type="submission" date="2018-01" db="EMBL/GenBank/DDBJ databases">
        <title>The whole genome sequencing and assembly of Paenibacillus chitinolyticus KCCM 41400 strain.</title>
        <authorList>
            <person name="Kim J.-Y."/>
            <person name="Park M.-K."/>
            <person name="Lee Y.-J."/>
            <person name="Yi H."/>
            <person name="Bahn Y.-S."/>
            <person name="Kim J.F."/>
            <person name="Lee D.-W."/>
        </authorList>
    </citation>
    <scope>NUCLEOTIDE SEQUENCE [LARGE SCALE GENOMIC DNA]</scope>
    <source>
        <strain evidence="3 4">KCCM 41400</strain>
    </source>
</reference>
<feature type="transmembrane region" description="Helical" evidence="1">
    <location>
        <begin position="37"/>
        <end position="55"/>
    </location>
</feature>
<gene>
    <name evidence="2" type="ORF">M5X16_19265</name>
    <name evidence="3" type="ORF">PC41400_22495</name>
</gene>
<evidence type="ECO:0000313" key="5">
    <source>
        <dbReference type="Proteomes" id="UP001527202"/>
    </source>
</evidence>
<organism evidence="3 4">
    <name type="scientific">Paenibacillus chitinolyticus</name>
    <dbReference type="NCBI Taxonomy" id="79263"/>
    <lineage>
        <taxon>Bacteria</taxon>
        <taxon>Bacillati</taxon>
        <taxon>Bacillota</taxon>
        <taxon>Bacilli</taxon>
        <taxon>Bacillales</taxon>
        <taxon>Paenibacillaceae</taxon>
        <taxon>Paenibacillus</taxon>
    </lineage>
</organism>
<keyword evidence="1" id="KW-0812">Transmembrane</keyword>
<keyword evidence="5" id="KW-1185">Reference proteome</keyword>
<dbReference type="InterPro" id="IPR058247">
    <property type="entry name" value="DUF1453"/>
</dbReference>
<evidence type="ECO:0000256" key="1">
    <source>
        <dbReference type="SAM" id="Phobius"/>
    </source>
</evidence>
<dbReference type="RefSeq" id="WP_042232568.1">
    <property type="nucleotide sequence ID" value="NZ_BQWH01000011.1"/>
</dbReference>
<dbReference type="KEGG" id="pchi:PC41400_22495"/>
<name>A0A410X0Y6_9BACL</name>
<feature type="transmembrane region" description="Helical" evidence="1">
    <location>
        <begin position="123"/>
        <end position="144"/>
    </location>
</feature>
<accession>A0A410X0Y6</accession>
<sequence length="155" mass="17360">MGSNLHAISLFGTLGMALLVIAIRMKASKRPINAMKILMPPIGMSTGFLMFVAPLTRIPVTWGLIAFAVGAVVFAYPLIRTSGFSKQGDHVYLHRSKAFLIILVVLLAIRLFLHSYVEEYVTVYQTASVFFILAFGMLLPWRVAMYVQYRKLMNS</sequence>
<dbReference type="AlphaFoldDB" id="A0A410X0Y6"/>
<evidence type="ECO:0000313" key="4">
    <source>
        <dbReference type="Proteomes" id="UP000288943"/>
    </source>
</evidence>
<feature type="transmembrane region" description="Helical" evidence="1">
    <location>
        <begin position="6"/>
        <end position="25"/>
    </location>
</feature>
<dbReference type="PANTHER" id="PTHR39164">
    <property type="entry name" value="PROTEIN CCDC"/>
    <property type="match status" value="1"/>
</dbReference>